<keyword evidence="3 5" id="KW-0732">Signal</keyword>
<dbReference type="Pfam" id="PF04234">
    <property type="entry name" value="CopC"/>
    <property type="match status" value="1"/>
</dbReference>
<keyword evidence="2" id="KW-0479">Metal-binding</keyword>
<accession>A0A3N6PW62</accession>
<dbReference type="GO" id="GO:0006825">
    <property type="term" value="P:copper ion transport"/>
    <property type="evidence" value="ECO:0007669"/>
    <property type="project" value="InterPro"/>
</dbReference>
<dbReference type="GO" id="GO:0005507">
    <property type="term" value="F:copper ion binding"/>
    <property type="evidence" value="ECO:0007669"/>
    <property type="project" value="InterPro"/>
</dbReference>
<dbReference type="EMBL" id="RQIS01000007">
    <property type="protein sequence ID" value="RQH06560.1"/>
    <property type="molecule type" value="Genomic_DNA"/>
</dbReference>
<dbReference type="GO" id="GO:0005886">
    <property type="term" value="C:plasma membrane"/>
    <property type="evidence" value="ECO:0007669"/>
    <property type="project" value="TreeGrafter"/>
</dbReference>
<evidence type="ECO:0000256" key="5">
    <source>
        <dbReference type="SAM" id="SignalP"/>
    </source>
</evidence>
<evidence type="ECO:0000256" key="2">
    <source>
        <dbReference type="ARBA" id="ARBA00022723"/>
    </source>
</evidence>
<dbReference type="PANTHER" id="PTHR34820:SF4">
    <property type="entry name" value="INNER MEMBRANE PROTEIN YEBZ"/>
    <property type="match status" value="1"/>
</dbReference>
<dbReference type="AlphaFoldDB" id="A0A3N6PW62"/>
<dbReference type="InterPro" id="IPR014756">
    <property type="entry name" value="Ig_E-set"/>
</dbReference>
<evidence type="ECO:0000256" key="4">
    <source>
        <dbReference type="ARBA" id="ARBA00023008"/>
    </source>
</evidence>
<keyword evidence="8" id="KW-1185">Reference proteome</keyword>
<evidence type="ECO:0000313" key="7">
    <source>
        <dbReference type="EMBL" id="RQH06560.1"/>
    </source>
</evidence>
<organism evidence="7 8">
    <name type="scientific">Paraburkholderia dinghuensis</name>
    <dbReference type="NCBI Taxonomy" id="2305225"/>
    <lineage>
        <taxon>Bacteria</taxon>
        <taxon>Pseudomonadati</taxon>
        <taxon>Pseudomonadota</taxon>
        <taxon>Betaproteobacteria</taxon>
        <taxon>Burkholderiales</taxon>
        <taxon>Burkholderiaceae</taxon>
        <taxon>Paraburkholderia</taxon>
    </lineage>
</organism>
<dbReference type="RefSeq" id="WP_124151237.1">
    <property type="nucleotide sequence ID" value="NZ_RQIS01000007.1"/>
</dbReference>
<dbReference type="Proteomes" id="UP000272778">
    <property type="component" value="Unassembled WGS sequence"/>
</dbReference>
<reference evidence="7 8" key="1">
    <citation type="submission" date="2018-11" db="EMBL/GenBank/DDBJ databases">
        <title>Paraburkholderia sp. DHOA04, isolated from soil.</title>
        <authorList>
            <person name="Gao Z.-H."/>
            <person name="Qiu L.-H."/>
            <person name="Fu J.-C."/>
        </authorList>
    </citation>
    <scope>NUCLEOTIDE SEQUENCE [LARGE SCALE GENOMIC DNA]</scope>
    <source>
        <strain evidence="7 8">DHOA04</strain>
    </source>
</reference>
<dbReference type="InterPro" id="IPR032694">
    <property type="entry name" value="CopC/D"/>
</dbReference>
<dbReference type="PROSITE" id="PS51257">
    <property type="entry name" value="PROKAR_LIPOPROTEIN"/>
    <property type="match status" value="1"/>
</dbReference>
<evidence type="ECO:0000256" key="3">
    <source>
        <dbReference type="ARBA" id="ARBA00022729"/>
    </source>
</evidence>
<dbReference type="GO" id="GO:0030313">
    <property type="term" value="C:cell envelope"/>
    <property type="evidence" value="ECO:0007669"/>
    <property type="project" value="UniProtKB-SubCell"/>
</dbReference>
<proteinExistence type="predicted"/>
<evidence type="ECO:0000259" key="6">
    <source>
        <dbReference type="Pfam" id="PF04234"/>
    </source>
</evidence>
<comment type="subcellular location">
    <subcellularLocation>
        <location evidence="1">Cell envelope</location>
    </subcellularLocation>
</comment>
<feature type="chain" id="PRO_5018232565" evidence="5">
    <location>
        <begin position="25"/>
        <end position="121"/>
    </location>
</feature>
<name>A0A3N6PW62_9BURK</name>
<comment type="caution">
    <text evidence="7">The sequence shown here is derived from an EMBL/GenBank/DDBJ whole genome shotgun (WGS) entry which is preliminary data.</text>
</comment>
<protein>
    <submittedName>
        <fullName evidence="7">Copper resistance protein CopC</fullName>
    </submittedName>
</protein>
<feature type="signal peptide" evidence="5">
    <location>
        <begin position="1"/>
        <end position="24"/>
    </location>
</feature>
<dbReference type="InterPro" id="IPR014755">
    <property type="entry name" value="Cu-Rt/internalin_Ig-like"/>
</dbReference>
<dbReference type="GO" id="GO:0042597">
    <property type="term" value="C:periplasmic space"/>
    <property type="evidence" value="ECO:0007669"/>
    <property type="project" value="InterPro"/>
</dbReference>
<feature type="domain" description="CopC" evidence="6">
    <location>
        <begin position="25"/>
        <end position="120"/>
    </location>
</feature>
<dbReference type="InterPro" id="IPR007348">
    <property type="entry name" value="CopC_dom"/>
</dbReference>
<dbReference type="GO" id="GO:0046688">
    <property type="term" value="P:response to copper ion"/>
    <property type="evidence" value="ECO:0007669"/>
    <property type="project" value="InterPro"/>
</dbReference>
<gene>
    <name evidence="7" type="ORF">D1Y85_11820</name>
</gene>
<dbReference type="PANTHER" id="PTHR34820">
    <property type="entry name" value="INNER MEMBRANE PROTEIN YEBZ"/>
    <property type="match status" value="1"/>
</dbReference>
<dbReference type="OrthoDB" id="9796814at2"/>
<evidence type="ECO:0000256" key="1">
    <source>
        <dbReference type="ARBA" id="ARBA00004196"/>
    </source>
</evidence>
<dbReference type="SUPFAM" id="SSF81296">
    <property type="entry name" value="E set domains"/>
    <property type="match status" value="1"/>
</dbReference>
<evidence type="ECO:0000313" key="8">
    <source>
        <dbReference type="Proteomes" id="UP000272778"/>
    </source>
</evidence>
<sequence length="121" mass="12497">MKFHTTARAAVAALMIASCQFALAHAHPTHQAPAAGATVTTAQTDVAIDFDDALEPAFSSIAVTDAKGNAVTSGKAAIEPSNRKHMSVGLNPLTPGLYTVAWVAVAADGHRTQGHYAFTVK</sequence>
<keyword evidence="4" id="KW-0186">Copper</keyword>
<dbReference type="Gene3D" id="2.60.40.1220">
    <property type="match status" value="1"/>
</dbReference>